<reference evidence="1" key="1">
    <citation type="submission" date="2014-09" db="EMBL/GenBank/DDBJ databases">
        <title>Genome sequence of the luminous mushroom Mycena chlorophos for searching fungal bioluminescence genes.</title>
        <authorList>
            <person name="Tanaka Y."/>
            <person name="Kasuga D."/>
            <person name="Oba Y."/>
            <person name="Hase S."/>
            <person name="Sato K."/>
            <person name="Oba Y."/>
            <person name="Sakakibara Y."/>
        </authorList>
    </citation>
    <scope>NUCLEOTIDE SEQUENCE</scope>
</reference>
<evidence type="ECO:0000313" key="1">
    <source>
        <dbReference type="EMBL" id="GAT45019.1"/>
    </source>
</evidence>
<dbReference type="EMBL" id="DF840539">
    <property type="protein sequence ID" value="GAT45019.1"/>
    <property type="molecule type" value="Genomic_DNA"/>
</dbReference>
<gene>
    <name evidence="1" type="ORF">MCHLO_02616</name>
</gene>
<proteinExistence type="predicted"/>
<accession>A0ABQ0L1H6</accession>
<protein>
    <submittedName>
        <fullName evidence="1">Uncharacterized protein</fullName>
    </submittedName>
</protein>
<sequence>MTCSRDAAFTGLARDWHFSCAFKALAFKLCCRDGNTVLSGLFSSNSSLFDDIRRYEITYKSSPLAIQPLTILYRDPSYDPDNITLFLVSPTGTAIEQPAPAIYDSTGQLVWADRRRPFKVRLTIPMILSYRRTPERGLRSETGRLSSSKTSPSIAVDNSTDTVYVSWNGATQVDRYALFTGLTASRADKALRTVARPGFETGMSAKGVWATARIVNPATIQAANAIIVDSSNALARPSAAPSDIFWFRRFALTVNPWLPFHAIASVRTLEAPRASVLARKSHEPSMTPFRDARPGRSRGPIQLRLHKRFAFPAALPRRQCPERIVSTKFYALRRHEITFF</sequence>
<organism evidence="1 2">
    <name type="scientific">Mycena chlorophos</name>
    <name type="common">Agaric fungus</name>
    <name type="synonym">Agaricus chlorophos</name>
    <dbReference type="NCBI Taxonomy" id="658473"/>
    <lineage>
        <taxon>Eukaryota</taxon>
        <taxon>Fungi</taxon>
        <taxon>Dikarya</taxon>
        <taxon>Basidiomycota</taxon>
        <taxon>Agaricomycotina</taxon>
        <taxon>Agaricomycetes</taxon>
        <taxon>Agaricomycetidae</taxon>
        <taxon>Agaricales</taxon>
        <taxon>Marasmiineae</taxon>
        <taxon>Mycenaceae</taxon>
        <taxon>Mycena</taxon>
    </lineage>
</organism>
<feature type="non-terminal residue" evidence="1">
    <location>
        <position position="340"/>
    </location>
</feature>
<dbReference type="Proteomes" id="UP000815677">
    <property type="component" value="Unassembled WGS sequence"/>
</dbReference>
<name>A0ABQ0L1H6_MYCCL</name>
<evidence type="ECO:0000313" key="2">
    <source>
        <dbReference type="Proteomes" id="UP000815677"/>
    </source>
</evidence>
<keyword evidence="2" id="KW-1185">Reference proteome</keyword>